<dbReference type="SUPFAM" id="SSF53850">
    <property type="entry name" value="Periplasmic binding protein-like II"/>
    <property type="match status" value="1"/>
</dbReference>
<keyword evidence="2" id="KW-0805">Transcription regulation</keyword>
<dbReference type="InterPro" id="IPR036388">
    <property type="entry name" value="WH-like_DNA-bd_sf"/>
</dbReference>
<dbReference type="RefSeq" id="WP_262591493.1">
    <property type="nucleotide sequence ID" value="NZ_JAOQJQ010000010.1"/>
</dbReference>
<gene>
    <name evidence="6" type="ORF">OCV88_15645</name>
</gene>
<keyword evidence="4" id="KW-0804">Transcription</keyword>
<keyword evidence="7" id="KW-1185">Reference proteome</keyword>
<reference evidence="6 7" key="1">
    <citation type="journal article" date="2021" name="ISME Commun">
        <title>Automated analysis of genomic sequences facilitates high-throughput and comprehensive description of bacteria.</title>
        <authorList>
            <person name="Hitch T.C.A."/>
        </authorList>
    </citation>
    <scope>NUCLEOTIDE SEQUENCE [LARGE SCALE GENOMIC DNA]</scope>
    <source>
        <strain evidence="6 7">Sanger_109</strain>
    </source>
</reference>
<dbReference type="InterPro" id="IPR000847">
    <property type="entry name" value="LysR_HTH_N"/>
</dbReference>
<evidence type="ECO:0000313" key="6">
    <source>
        <dbReference type="EMBL" id="MCU6763739.1"/>
    </source>
</evidence>
<evidence type="ECO:0000256" key="4">
    <source>
        <dbReference type="ARBA" id="ARBA00023163"/>
    </source>
</evidence>
<dbReference type="PANTHER" id="PTHR30126:SF91">
    <property type="entry name" value="LYSR FAMILY TRANSCRIPTIONAL REGULATOR"/>
    <property type="match status" value="1"/>
</dbReference>
<evidence type="ECO:0000256" key="2">
    <source>
        <dbReference type="ARBA" id="ARBA00023015"/>
    </source>
</evidence>
<dbReference type="InterPro" id="IPR005119">
    <property type="entry name" value="LysR_subst-bd"/>
</dbReference>
<evidence type="ECO:0000313" key="7">
    <source>
        <dbReference type="Proteomes" id="UP001652442"/>
    </source>
</evidence>
<dbReference type="Gene3D" id="3.40.190.290">
    <property type="match status" value="1"/>
</dbReference>
<evidence type="ECO:0000259" key="5">
    <source>
        <dbReference type="PROSITE" id="PS50931"/>
    </source>
</evidence>
<dbReference type="EMBL" id="JAOQJQ010000010">
    <property type="protein sequence ID" value="MCU6763739.1"/>
    <property type="molecule type" value="Genomic_DNA"/>
</dbReference>
<keyword evidence="3" id="KW-0238">DNA-binding</keyword>
<proteinExistence type="inferred from homology"/>
<name>A0ABT2TQJ3_9FIRM</name>
<protein>
    <submittedName>
        <fullName evidence="6">LysR family transcriptional regulator</fullName>
    </submittedName>
</protein>
<sequence length="289" mass="32178">MLSLRHYMIFKEVSSTENFTRAAQNLYITQSAVSHTIRELEEYTGTLLFDRLSKKVRLTAAGKLLLEEITPILTACRSLEQKIRRLDLQAPINIVSSITLASYWLPGILNRFKTYHPNVPVYVNVVSAANALQALHEGNADLALVEGATPHAPFESFCFAEYNLKILCAPTYLSFERPPASISEFCSRQLLLREPGSAIRDALDSKLLLSGYKAHPAWTSVNSSALIEAAKAGLGITVLPEVLVKKELADKTLVSVEIKDLIIRNQLLAVWHKDKHMTTPLRSLISCIH</sequence>
<evidence type="ECO:0000256" key="1">
    <source>
        <dbReference type="ARBA" id="ARBA00009437"/>
    </source>
</evidence>
<dbReference type="PANTHER" id="PTHR30126">
    <property type="entry name" value="HTH-TYPE TRANSCRIPTIONAL REGULATOR"/>
    <property type="match status" value="1"/>
</dbReference>
<comment type="similarity">
    <text evidence="1">Belongs to the LysR transcriptional regulatory family.</text>
</comment>
<dbReference type="Pfam" id="PF03466">
    <property type="entry name" value="LysR_substrate"/>
    <property type="match status" value="1"/>
</dbReference>
<dbReference type="PRINTS" id="PR00039">
    <property type="entry name" value="HTHLYSR"/>
</dbReference>
<organism evidence="6 7">
    <name type="scientific">Brotonthovivens ammoniilytica</name>
    <dbReference type="NCBI Taxonomy" id="2981725"/>
    <lineage>
        <taxon>Bacteria</taxon>
        <taxon>Bacillati</taxon>
        <taxon>Bacillota</taxon>
        <taxon>Clostridia</taxon>
        <taxon>Lachnospirales</taxon>
        <taxon>Lachnospiraceae</taxon>
        <taxon>Brotonthovivens</taxon>
    </lineage>
</organism>
<dbReference type="SUPFAM" id="SSF46785">
    <property type="entry name" value="Winged helix' DNA-binding domain"/>
    <property type="match status" value="1"/>
</dbReference>
<accession>A0ABT2TQJ3</accession>
<dbReference type="InterPro" id="IPR036390">
    <property type="entry name" value="WH_DNA-bd_sf"/>
</dbReference>
<dbReference type="Gene3D" id="1.10.10.10">
    <property type="entry name" value="Winged helix-like DNA-binding domain superfamily/Winged helix DNA-binding domain"/>
    <property type="match status" value="1"/>
</dbReference>
<dbReference type="Pfam" id="PF00126">
    <property type="entry name" value="HTH_1"/>
    <property type="match status" value="1"/>
</dbReference>
<evidence type="ECO:0000256" key="3">
    <source>
        <dbReference type="ARBA" id="ARBA00023125"/>
    </source>
</evidence>
<feature type="domain" description="HTH lysR-type" evidence="5">
    <location>
        <begin position="2"/>
        <end position="59"/>
    </location>
</feature>
<dbReference type="Proteomes" id="UP001652442">
    <property type="component" value="Unassembled WGS sequence"/>
</dbReference>
<dbReference type="PROSITE" id="PS50931">
    <property type="entry name" value="HTH_LYSR"/>
    <property type="match status" value="1"/>
</dbReference>
<comment type="caution">
    <text evidence="6">The sequence shown here is derived from an EMBL/GenBank/DDBJ whole genome shotgun (WGS) entry which is preliminary data.</text>
</comment>